<gene>
    <name evidence="7" type="ORF">A2318_01905</name>
</gene>
<feature type="transmembrane region" description="Helical" evidence="6">
    <location>
        <begin position="71"/>
        <end position="89"/>
    </location>
</feature>
<proteinExistence type="predicted"/>
<dbReference type="STRING" id="1802421.A2318_01905"/>
<dbReference type="GO" id="GO:0008360">
    <property type="term" value="P:regulation of cell shape"/>
    <property type="evidence" value="ECO:0007669"/>
    <property type="project" value="UniProtKB-KW"/>
</dbReference>
<feature type="transmembrane region" description="Helical" evidence="6">
    <location>
        <begin position="183"/>
        <end position="203"/>
    </location>
</feature>
<comment type="subcellular location">
    <subcellularLocation>
        <location evidence="1">Membrane</location>
        <topology evidence="1">Multi-pass membrane protein</topology>
    </subcellularLocation>
</comment>
<feature type="transmembrane region" description="Helical" evidence="6">
    <location>
        <begin position="137"/>
        <end position="153"/>
    </location>
</feature>
<name>A0A1F7W2C3_9BACT</name>
<reference evidence="7 8" key="1">
    <citation type="journal article" date="2016" name="Nat. Commun.">
        <title>Thousands of microbial genomes shed light on interconnected biogeochemical processes in an aquifer system.</title>
        <authorList>
            <person name="Anantharaman K."/>
            <person name="Brown C.T."/>
            <person name="Hug L.A."/>
            <person name="Sharon I."/>
            <person name="Castelle C.J."/>
            <person name="Probst A.J."/>
            <person name="Thomas B.C."/>
            <person name="Singh A."/>
            <person name="Wilkins M.J."/>
            <person name="Karaoz U."/>
            <person name="Brodie E.L."/>
            <person name="Williams K.H."/>
            <person name="Hubbard S.S."/>
            <person name="Banfield J.F."/>
        </authorList>
    </citation>
    <scope>NUCLEOTIDE SEQUENCE [LARGE SCALE GENOMIC DNA]</scope>
</reference>
<dbReference type="GO" id="GO:0015648">
    <property type="term" value="F:lipid-linked peptidoglycan transporter activity"/>
    <property type="evidence" value="ECO:0007669"/>
    <property type="project" value="TreeGrafter"/>
</dbReference>
<keyword evidence="3" id="KW-0133">Cell shape</keyword>
<feature type="transmembrane region" description="Helical" evidence="6">
    <location>
        <begin position="159"/>
        <end position="176"/>
    </location>
</feature>
<dbReference type="PANTHER" id="PTHR30474">
    <property type="entry name" value="CELL CYCLE PROTEIN"/>
    <property type="match status" value="1"/>
</dbReference>
<dbReference type="GO" id="GO:0051301">
    <property type="term" value="P:cell division"/>
    <property type="evidence" value="ECO:0007669"/>
    <property type="project" value="InterPro"/>
</dbReference>
<dbReference type="GO" id="GO:0005886">
    <property type="term" value="C:plasma membrane"/>
    <property type="evidence" value="ECO:0007669"/>
    <property type="project" value="TreeGrafter"/>
</dbReference>
<dbReference type="InterPro" id="IPR001182">
    <property type="entry name" value="FtsW/RodA"/>
</dbReference>
<sequence length="365" mass="40478">MAARMRSMDWILFFSVLVLLFLGMAAIYSVDLSRDTTDFTNVRKQSIALLLACIIALFVTYSNYQFLEHYRVWMYVLGVLLLVGVLFFGDTIRGARGWYAFGNVSFQPAEFMKAGVIVLLASYFSRRARRYFGVRELLESFAIVLLPVMVILFQPDFGSAAVLMGIWFILALFAGMPMRTLGMLILCGIVAFIFAWFVLFAPYQKARIATFLHPTEDPLGQGYNVAQAVIAIGAGGGFGRGLGFGTQSQLKFLPESQTDFIFAVIAEELGFFGVTLLLGAFAVFFLRVSRLVRLSRDNFTTYLLLGIAAVIFLQVLVNVGMNLGVFPVTGLGLPFVSYGGSSLIFFLFFVGVIQSIAIRTVRALY</sequence>
<dbReference type="NCBIfam" id="TIGR02210">
    <property type="entry name" value="rodA_shape"/>
    <property type="match status" value="1"/>
</dbReference>
<dbReference type="PROSITE" id="PS00428">
    <property type="entry name" value="FTSW_RODA_SPOVE"/>
    <property type="match status" value="1"/>
</dbReference>
<dbReference type="Proteomes" id="UP000177331">
    <property type="component" value="Unassembled WGS sequence"/>
</dbReference>
<feature type="transmembrane region" description="Helical" evidence="6">
    <location>
        <begin position="260"/>
        <end position="287"/>
    </location>
</feature>
<dbReference type="InterPro" id="IPR018365">
    <property type="entry name" value="Cell_cycle_FtsW-rel_CS"/>
</dbReference>
<dbReference type="EMBL" id="MGFD01000061">
    <property type="protein sequence ID" value="OGL96963.1"/>
    <property type="molecule type" value="Genomic_DNA"/>
</dbReference>
<dbReference type="GO" id="GO:0032153">
    <property type="term" value="C:cell division site"/>
    <property type="evidence" value="ECO:0007669"/>
    <property type="project" value="TreeGrafter"/>
</dbReference>
<dbReference type="AlphaFoldDB" id="A0A1F7W2C3"/>
<dbReference type="InterPro" id="IPR011923">
    <property type="entry name" value="RodA/MrdB"/>
</dbReference>
<protein>
    <submittedName>
        <fullName evidence="7">Rod shape-determining protein RodA</fullName>
    </submittedName>
</protein>
<evidence type="ECO:0000313" key="7">
    <source>
        <dbReference type="EMBL" id="OGL96963.1"/>
    </source>
</evidence>
<feature type="transmembrane region" description="Helical" evidence="6">
    <location>
        <begin position="299"/>
        <end position="317"/>
    </location>
</feature>
<evidence type="ECO:0000256" key="6">
    <source>
        <dbReference type="SAM" id="Phobius"/>
    </source>
</evidence>
<accession>A0A1F7W2C3</accession>
<organism evidence="7 8">
    <name type="scientific">Candidatus Uhrbacteria bacterium RIFOXYB2_FULL_45_11</name>
    <dbReference type="NCBI Taxonomy" id="1802421"/>
    <lineage>
        <taxon>Bacteria</taxon>
        <taxon>Candidatus Uhriibacteriota</taxon>
    </lineage>
</organism>
<evidence type="ECO:0000256" key="4">
    <source>
        <dbReference type="ARBA" id="ARBA00022989"/>
    </source>
</evidence>
<comment type="caution">
    <text evidence="7">The sequence shown here is derived from an EMBL/GenBank/DDBJ whole genome shotgun (WGS) entry which is preliminary data.</text>
</comment>
<feature type="transmembrane region" description="Helical" evidence="6">
    <location>
        <begin position="337"/>
        <end position="358"/>
    </location>
</feature>
<evidence type="ECO:0000256" key="1">
    <source>
        <dbReference type="ARBA" id="ARBA00004141"/>
    </source>
</evidence>
<keyword evidence="4 6" id="KW-1133">Transmembrane helix</keyword>
<evidence type="ECO:0000256" key="5">
    <source>
        <dbReference type="ARBA" id="ARBA00023136"/>
    </source>
</evidence>
<evidence type="ECO:0000256" key="2">
    <source>
        <dbReference type="ARBA" id="ARBA00022692"/>
    </source>
</evidence>
<keyword evidence="5 6" id="KW-0472">Membrane</keyword>
<evidence type="ECO:0000256" key="3">
    <source>
        <dbReference type="ARBA" id="ARBA00022960"/>
    </source>
</evidence>
<keyword evidence="2 6" id="KW-0812">Transmembrane</keyword>
<evidence type="ECO:0000313" key="8">
    <source>
        <dbReference type="Proteomes" id="UP000177331"/>
    </source>
</evidence>
<dbReference type="Pfam" id="PF01098">
    <property type="entry name" value="FTSW_RODA_SPOVE"/>
    <property type="match status" value="1"/>
</dbReference>
<feature type="transmembrane region" description="Helical" evidence="6">
    <location>
        <begin position="45"/>
        <end position="64"/>
    </location>
</feature>